<feature type="transmembrane region" description="Helical" evidence="1">
    <location>
        <begin position="179"/>
        <end position="198"/>
    </location>
</feature>
<dbReference type="GO" id="GO:0005886">
    <property type="term" value="C:plasma membrane"/>
    <property type="evidence" value="ECO:0007669"/>
    <property type="project" value="TreeGrafter"/>
</dbReference>
<feature type="transmembrane region" description="Helical" evidence="1">
    <location>
        <begin position="269"/>
        <end position="287"/>
    </location>
</feature>
<keyword evidence="1" id="KW-1133">Transmembrane helix</keyword>
<dbReference type="InterPro" id="IPR003474">
    <property type="entry name" value="Glcn_transporter"/>
</dbReference>
<accession>A0AAX3MV58</accession>
<dbReference type="RefSeq" id="WP_047910489.1">
    <property type="nucleotide sequence ID" value="NZ_CP118101.1"/>
</dbReference>
<feature type="transmembrane region" description="Helical" evidence="1">
    <location>
        <begin position="6"/>
        <end position="23"/>
    </location>
</feature>
<dbReference type="PANTHER" id="PTHR30354">
    <property type="entry name" value="GNT FAMILY GLUCONATE TRANSPORTER"/>
    <property type="match status" value="1"/>
</dbReference>
<feature type="transmembrane region" description="Helical" evidence="1">
    <location>
        <begin position="299"/>
        <end position="319"/>
    </location>
</feature>
<feature type="transmembrane region" description="Helical" evidence="1">
    <location>
        <begin position="416"/>
        <end position="444"/>
    </location>
</feature>
<dbReference type="GO" id="GO:0015128">
    <property type="term" value="F:gluconate transmembrane transporter activity"/>
    <property type="evidence" value="ECO:0007669"/>
    <property type="project" value="InterPro"/>
</dbReference>
<dbReference type="NCBIfam" id="TIGR00791">
    <property type="entry name" value="gntP"/>
    <property type="match status" value="1"/>
</dbReference>
<feature type="transmembrane region" description="Helical" evidence="1">
    <location>
        <begin position="339"/>
        <end position="363"/>
    </location>
</feature>
<sequence>MLTGPMLIVVFLIALAFLFLLIIKWKVEPFLALAFTAFATAIAIGIPMKEVPGVVTSGFGSTLTGVGILIGLGVIFGQFLGASGAVEKIASSMLKIFGIKKSPAGLALSGTVVSIPVYFDAAFVILSGLLKSLASRTGISIVTFVTALGVGLITAHNMIAPTPGPMVVAENTGSDLGLFILYGIIVAIPATLVGGYIYGMFIGKRIKTEDEVETVEEEVKQLPRKEISTAMSFGMLSLPIILILANTISQMLFPGTFIETLFGFLGDKNVALLISVLAAIVLLRPYIAEDSGKLYTEAIATGGMIILITGAGGAFGAVINHSGIGDYLITTMQSWSIPVLLLAFIFTQILRASLGSSTVALVTTSSIMGPLVADLGVSPILLGLAICAGGIGLSLPNDSGFWVVNRFGKLTVTQTLKVWTLGGFIAGLTALATVYVLSLFSGILPGI</sequence>
<dbReference type="PANTHER" id="PTHR30354:SF11">
    <property type="entry name" value="PERMEASE"/>
    <property type="match status" value="1"/>
</dbReference>
<gene>
    <name evidence="2" type="ORF">PUW23_15455</name>
    <name evidence="3" type="ORF">PUW25_15215</name>
</gene>
<dbReference type="Proteomes" id="UP001221519">
    <property type="component" value="Chromosome"/>
</dbReference>
<evidence type="ECO:0000313" key="4">
    <source>
        <dbReference type="Proteomes" id="UP001220962"/>
    </source>
</evidence>
<keyword evidence="5" id="KW-1185">Reference proteome</keyword>
<feature type="transmembrane region" description="Helical" evidence="1">
    <location>
        <begin position="30"/>
        <end position="48"/>
    </location>
</feature>
<keyword evidence="1" id="KW-0812">Transmembrane</keyword>
<feature type="transmembrane region" description="Helical" evidence="1">
    <location>
        <begin position="139"/>
        <end position="159"/>
    </location>
</feature>
<protein>
    <submittedName>
        <fullName evidence="2">Gluconate:H+ symporter</fullName>
    </submittedName>
</protein>
<evidence type="ECO:0000313" key="3">
    <source>
        <dbReference type="EMBL" id="WDI00634.1"/>
    </source>
</evidence>
<dbReference type="EMBL" id="CP118108">
    <property type="protein sequence ID" value="WDI00634.1"/>
    <property type="molecule type" value="Genomic_DNA"/>
</dbReference>
<name>A0AAX3MV58_9BACL</name>
<evidence type="ECO:0000313" key="2">
    <source>
        <dbReference type="EMBL" id="WDH80933.1"/>
    </source>
</evidence>
<feature type="transmembrane region" description="Helical" evidence="1">
    <location>
        <begin position="68"/>
        <end position="86"/>
    </location>
</feature>
<reference evidence="2 5" key="1">
    <citation type="submission" date="2023-02" db="EMBL/GenBank/DDBJ databases">
        <title>Pathogen: clinical or host-associated sample.</title>
        <authorList>
            <person name="Hergert J."/>
            <person name="Casey R."/>
            <person name="Wagner J."/>
            <person name="Young E.L."/>
            <person name="Oakeson K.F."/>
        </authorList>
    </citation>
    <scope>NUCLEOTIDE SEQUENCE</scope>
    <source>
        <strain evidence="3 5">2022CK-00829</strain>
        <strain evidence="2">2022CK-00830</strain>
    </source>
</reference>
<dbReference type="AlphaFoldDB" id="A0AAX3MV58"/>
<evidence type="ECO:0000313" key="5">
    <source>
        <dbReference type="Proteomes" id="UP001221519"/>
    </source>
</evidence>
<dbReference type="Proteomes" id="UP001220962">
    <property type="component" value="Chromosome"/>
</dbReference>
<dbReference type="EMBL" id="CP118101">
    <property type="protein sequence ID" value="WDH80933.1"/>
    <property type="molecule type" value="Genomic_DNA"/>
</dbReference>
<proteinExistence type="predicted"/>
<feature type="transmembrane region" description="Helical" evidence="1">
    <location>
        <begin position="375"/>
        <end position="396"/>
    </location>
</feature>
<dbReference type="Pfam" id="PF02447">
    <property type="entry name" value="GntP_permease"/>
    <property type="match status" value="1"/>
</dbReference>
<organism evidence="2 4">
    <name type="scientific">Paenibacillus urinalis</name>
    <dbReference type="NCBI Taxonomy" id="521520"/>
    <lineage>
        <taxon>Bacteria</taxon>
        <taxon>Bacillati</taxon>
        <taxon>Bacillota</taxon>
        <taxon>Bacilli</taxon>
        <taxon>Bacillales</taxon>
        <taxon>Paenibacillaceae</taxon>
        <taxon>Paenibacillus</taxon>
    </lineage>
</organism>
<keyword evidence="1" id="KW-0472">Membrane</keyword>
<evidence type="ECO:0000256" key="1">
    <source>
        <dbReference type="SAM" id="Phobius"/>
    </source>
</evidence>